<protein>
    <submittedName>
        <fullName evidence="1">10323_t:CDS:1</fullName>
    </submittedName>
</protein>
<name>A0ABN7V890_GIGMA</name>
<evidence type="ECO:0000313" key="2">
    <source>
        <dbReference type="Proteomes" id="UP000789901"/>
    </source>
</evidence>
<dbReference type="Proteomes" id="UP000789901">
    <property type="component" value="Unassembled WGS sequence"/>
</dbReference>
<accession>A0ABN7V890</accession>
<dbReference type="EMBL" id="CAJVQB010010812">
    <property type="protein sequence ID" value="CAG8743064.1"/>
    <property type="molecule type" value="Genomic_DNA"/>
</dbReference>
<reference evidence="1 2" key="1">
    <citation type="submission" date="2021-06" db="EMBL/GenBank/DDBJ databases">
        <authorList>
            <person name="Kallberg Y."/>
            <person name="Tangrot J."/>
            <person name="Rosling A."/>
        </authorList>
    </citation>
    <scope>NUCLEOTIDE SEQUENCE [LARGE SCALE GENOMIC DNA]</scope>
    <source>
        <strain evidence="1 2">120-4 pot B 10/14</strain>
    </source>
</reference>
<evidence type="ECO:0000313" key="1">
    <source>
        <dbReference type="EMBL" id="CAG8743064.1"/>
    </source>
</evidence>
<keyword evidence="2" id="KW-1185">Reference proteome</keyword>
<sequence length="171" mass="20011">MNGLQTFKEQSVYKWDKWNTSFTHFQTNANLLNIYNNSITELSTGITHHCEEHINTLQQQYSAKSAKVNERPVSLVHKPLSGNKLIDDFIESTQTFHYGCVNNSRLEFIPYEQLTNIKYFAKGGFSIIYKATWVDGSITVWCHKKQRHNRKRNYDVVLKSLVILKRWNPIA</sequence>
<gene>
    <name evidence="1" type="ORF">GMARGA_LOCUS15592</name>
</gene>
<proteinExistence type="predicted"/>
<organism evidence="1 2">
    <name type="scientific">Gigaspora margarita</name>
    <dbReference type="NCBI Taxonomy" id="4874"/>
    <lineage>
        <taxon>Eukaryota</taxon>
        <taxon>Fungi</taxon>
        <taxon>Fungi incertae sedis</taxon>
        <taxon>Mucoromycota</taxon>
        <taxon>Glomeromycotina</taxon>
        <taxon>Glomeromycetes</taxon>
        <taxon>Diversisporales</taxon>
        <taxon>Gigasporaceae</taxon>
        <taxon>Gigaspora</taxon>
    </lineage>
</organism>
<comment type="caution">
    <text evidence="1">The sequence shown here is derived from an EMBL/GenBank/DDBJ whole genome shotgun (WGS) entry which is preliminary data.</text>
</comment>